<dbReference type="OrthoDB" id="8563547at2"/>
<protein>
    <submittedName>
        <fullName evidence="1">Uncharacterized protein</fullName>
    </submittedName>
</protein>
<organism evidence="1 2">
    <name type="scientific">Billgrantia endophytica</name>
    <dbReference type="NCBI Taxonomy" id="2033802"/>
    <lineage>
        <taxon>Bacteria</taxon>
        <taxon>Pseudomonadati</taxon>
        <taxon>Pseudomonadota</taxon>
        <taxon>Gammaproteobacteria</taxon>
        <taxon>Oceanospirillales</taxon>
        <taxon>Halomonadaceae</taxon>
        <taxon>Billgrantia</taxon>
    </lineage>
</organism>
<proteinExistence type="predicted"/>
<comment type="caution">
    <text evidence="1">The sequence shown here is derived from an EMBL/GenBank/DDBJ whole genome shotgun (WGS) entry which is preliminary data.</text>
</comment>
<reference evidence="1 2" key="1">
    <citation type="submission" date="2018-01" db="EMBL/GenBank/DDBJ databases">
        <title>Halomonas endophytica sp. nov., isolated from storage liquid in the stems of Populus euphratica.</title>
        <authorList>
            <person name="Chen C."/>
        </authorList>
    </citation>
    <scope>NUCLEOTIDE SEQUENCE [LARGE SCALE GENOMIC DNA]</scope>
    <source>
        <strain evidence="1 2">MC28</strain>
    </source>
</reference>
<dbReference type="EMBL" id="PNRF01000020">
    <property type="protein sequence ID" value="PMR75320.1"/>
    <property type="molecule type" value="Genomic_DNA"/>
</dbReference>
<name>A0A2N7U4F8_9GAMM</name>
<accession>A0A2N7U4F8</accession>
<dbReference type="AlphaFoldDB" id="A0A2N7U4F8"/>
<gene>
    <name evidence="1" type="ORF">C1H69_10385</name>
</gene>
<evidence type="ECO:0000313" key="1">
    <source>
        <dbReference type="EMBL" id="PMR75320.1"/>
    </source>
</evidence>
<evidence type="ECO:0000313" key="2">
    <source>
        <dbReference type="Proteomes" id="UP000235803"/>
    </source>
</evidence>
<dbReference type="Proteomes" id="UP000235803">
    <property type="component" value="Unassembled WGS sequence"/>
</dbReference>
<sequence>MTTAVSQGIATGSPTSAQLVRLPTAKPEIRTGWLAETYASTSLPVWVLRSAAGYYIGTFDHDGAVPRDGHVLL</sequence>
<keyword evidence="2" id="KW-1185">Reference proteome</keyword>